<feature type="transmembrane region" description="Helical" evidence="2">
    <location>
        <begin position="82"/>
        <end position="107"/>
    </location>
</feature>
<gene>
    <name evidence="3" type="ORF">GCM10009827_114770</name>
</gene>
<evidence type="ECO:0000313" key="4">
    <source>
        <dbReference type="Proteomes" id="UP001501470"/>
    </source>
</evidence>
<keyword evidence="2" id="KW-1133">Transmembrane helix</keyword>
<keyword evidence="4" id="KW-1185">Reference proteome</keyword>
<evidence type="ECO:0000313" key="3">
    <source>
        <dbReference type="EMBL" id="GAA1573918.1"/>
    </source>
</evidence>
<dbReference type="EMBL" id="BAAAQD010000051">
    <property type="protein sequence ID" value="GAA1573918.1"/>
    <property type="molecule type" value="Genomic_DNA"/>
</dbReference>
<reference evidence="4" key="1">
    <citation type="journal article" date="2019" name="Int. J. Syst. Evol. Microbiol.">
        <title>The Global Catalogue of Microorganisms (GCM) 10K type strain sequencing project: providing services to taxonomists for standard genome sequencing and annotation.</title>
        <authorList>
            <consortium name="The Broad Institute Genomics Platform"/>
            <consortium name="The Broad Institute Genome Sequencing Center for Infectious Disease"/>
            <person name="Wu L."/>
            <person name="Ma J."/>
        </authorList>
    </citation>
    <scope>NUCLEOTIDE SEQUENCE [LARGE SCALE GENOMIC DNA]</scope>
    <source>
        <strain evidence="4">JCM 15933</strain>
    </source>
</reference>
<dbReference type="RefSeq" id="WP_344514995.1">
    <property type="nucleotide sequence ID" value="NZ_BAAAQD010000051.1"/>
</dbReference>
<sequence>MSLDLGRHLGWLFRRPLARWLDETPESIDEDLRNATTTWEDLGVGHIVRALTWALTAGVCFVAGIVSITVEELMAGHSNQPSGAIQVAFGIAMLTGILHGGAAVLAGRGGRLSERSRPRGRKARRTDPGPEGPTGVRLWLLRPGNRYFLIAAAFFAVGVVSLST</sequence>
<organism evidence="3 4">
    <name type="scientific">Dactylosporangium maewongense</name>
    <dbReference type="NCBI Taxonomy" id="634393"/>
    <lineage>
        <taxon>Bacteria</taxon>
        <taxon>Bacillati</taxon>
        <taxon>Actinomycetota</taxon>
        <taxon>Actinomycetes</taxon>
        <taxon>Micromonosporales</taxon>
        <taxon>Micromonosporaceae</taxon>
        <taxon>Dactylosporangium</taxon>
    </lineage>
</organism>
<keyword evidence="2" id="KW-0472">Membrane</keyword>
<name>A0ABP4PAE7_9ACTN</name>
<comment type="caution">
    <text evidence="3">The sequence shown here is derived from an EMBL/GenBank/DDBJ whole genome shotgun (WGS) entry which is preliminary data.</text>
</comment>
<dbReference type="Proteomes" id="UP001501470">
    <property type="component" value="Unassembled WGS sequence"/>
</dbReference>
<protein>
    <recommendedName>
        <fullName evidence="5">Integral membrane protein</fullName>
    </recommendedName>
</protein>
<evidence type="ECO:0000256" key="2">
    <source>
        <dbReference type="SAM" id="Phobius"/>
    </source>
</evidence>
<feature type="transmembrane region" description="Helical" evidence="2">
    <location>
        <begin position="50"/>
        <end position="70"/>
    </location>
</feature>
<evidence type="ECO:0000256" key="1">
    <source>
        <dbReference type="SAM" id="MobiDB-lite"/>
    </source>
</evidence>
<proteinExistence type="predicted"/>
<feature type="transmembrane region" description="Helical" evidence="2">
    <location>
        <begin position="147"/>
        <end position="163"/>
    </location>
</feature>
<accession>A0ABP4PAE7</accession>
<feature type="region of interest" description="Disordered" evidence="1">
    <location>
        <begin position="109"/>
        <end position="131"/>
    </location>
</feature>
<keyword evidence="2" id="KW-0812">Transmembrane</keyword>
<evidence type="ECO:0008006" key="5">
    <source>
        <dbReference type="Google" id="ProtNLM"/>
    </source>
</evidence>